<keyword evidence="3" id="KW-1185">Reference proteome</keyword>
<name>A0A814N4M0_9BILA</name>
<reference evidence="2" key="1">
    <citation type="submission" date="2021-02" db="EMBL/GenBank/DDBJ databases">
        <authorList>
            <person name="Nowell W R."/>
        </authorList>
    </citation>
    <scope>NUCLEOTIDE SEQUENCE</scope>
    <source>
        <strain evidence="2">Ploen Becks lab</strain>
    </source>
</reference>
<dbReference type="AlphaFoldDB" id="A0A814N4M0"/>
<sequence length="72" mass="8680">MPDENLIEENSPQELLISKSPKMLSKKDKIITKENKAKSKKSRIVNKVFPNYKFFIYYLFFIYLNTYFSYTL</sequence>
<evidence type="ECO:0000256" key="1">
    <source>
        <dbReference type="SAM" id="Phobius"/>
    </source>
</evidence>
<comment type="caution">
    <text evidence="2">The sequence shown here is derived from an EMBL/GenBank/DDBJ whole genome shotgun (WGS) entry which is preliminary data.</text>
</comment>
<protein>
    <submittedName>
        <fullName evidence="2">Uncharacterized protein</fullName>
    </submittedName>
</protein>
<feature type="transmembrane region" description="Helical" evidence="1">
    <location>
        <begin position="48"/>
        <end position="70"/>
    </location>
</feature>
<keyword evidence="1" id="KW-0472">Membrane</keyword>
<evidence type="ECO:0000313" key="3">
    <source>
        <dbReference type="Proteomes" id="UP000663879"/>
    </source>
</evidence>
<keyword evidence="1" id="KW-1133">Transmembrane helix</keyword>
<proteinExistence type="predicted"/>
<keyword evidence="1" id="KW-0812">Transmembrane</keyword>
<evidence type="ECO:0000313" key="2">
    <source>
        <dbReference type="EMBL" id="CAF1087795.1"/>
    </source>
</evidence>
<organism evidence="2 3">
    <name type="scientific">Brachionus calyciflorus</name>
    <dbReference type="NCBI Taxonomy" id="104777"/>
    <lineage>
        <taxon>Eukaryota</taxon>
        <taxon>Metazoa</taxon>
        <taxon>Spiralia</taxon>
        <taxon>Gnathifera</taxon>
        <taxon>Rotifera</taxon>
        <taxon>Eurotatoria</taxon>
        <taxon>Monogononta</taxon>
        <taxon>Pseudotrocha</taxon>
        <taxon>Ploima</taxon>
        <taxon>Brachionidae</taxon>
        <taxon>Brachionus</taxon>
    </lineage>
</organism>
<accession>A0A814N4M0</accession>
<dbReference type="EMBL" id="CAJNOC010006878">
    <property type="protein sequence ID" value="CAF1087795.1"/>
    <property type="molecule type" value="Genomic_DNA"/>
</dbReference>
<dbReference type="Proteomes" id="UP000663879">
    <property type="component" value="Unassembled WGS sequence"/>
</dbReference>
<gene>
    <name evidence="2" type="ORF">OXX778_LOCUS20511</name>
</gene>